<reference evidence="2 3" key="1">
    <citation type="journal article" date="2008" name="Int. J. Syst. Evol. Microbiol.">
        <title>Description of Roseateles aquatilis sp. nov. and Roseateles terrae sp. nov., in the class Betaproteobacteria, and emended description of the genus Roseateles.</title>
        <authorList>
            <person name="Gomila M."/>
            <person name="Bowien B."/>
            <person name="Falsen E."/>
            <person name="Moore E.R."/>
            <person name="Lalucat J."/>
        </authorList>
    </citation>
    <scope>NUCLEOTIDE SEQUENCE [LARGE SCALE GENOMIC DNA]</scope>
    <source>
        <strain evidence="2 3">CCUG 48205</strain>
    </source>
</reference>
<keyword evidence="1" id="KW-0732">Signal</keyword>
<evidence type="ECO:0000313" key="3">
    <source>
        <dbReference type="Proteomes" id="UP000197468"/>
    </source>
</evidence>
<evidence type="ECO:0000256" key="1">
    <source>
        <dbReference type="SAM" id="SignalP"/>
    </source>
</evidence>
<gene>
    <name evidence="2" type="ORF">CDN99_12395</name>
</gene>
<proteinExistence type="predicted"/>
<organism evidence="2 3">
    <name type="scientific">Roseateles aquatilis</name>
    <dbReference type="NCBI Taxonomy" id="431061"/>
    <lineage>
        <taxon>Bacteria</taxon>
        <taxon>Pseudomonadati</taxon>
        <taxon>Pseudomonadota</taxon>
        <taxon>Betaproteobacteria</taxon>
        <taxon>Burkholderiales</taxon>
        <taxon>Sphaerotilaceae</taxon>
        <taxon>Roseateles</taxon>
    </lineage>
</organism>
<evidence type="ECO:0000313" key="2">
    <source>
        <dbReference type="EMBL" id="OWQ90948.1"/>
    </source>
</evidence>
<dbReference type="InterPro" id="IPR025737">
    <property type="entry name" value="FApF"/>
</dbReference>
<comment type="caution">
    <text evidence="2">The sequence shown here is derived from an EMBL/GenBank/DDBJ whole genome shotgun (WGS) entry which is preliminary data.</text>
</comment>
<dbReference type="EMBL" id="NIOF01000004">
    <property type="protein sequence ID" value="OWQ90948.1"/>
    <property type="molecule type" value="Genomic_DNA"/>
</dbReference>
<protein>
    <recommendedName>
        <fullName evidence="4">Transporter</fullName>
    </recommendedName>
</protein>
<feature type="chain" id="PRO_5013372220" description="Transporter" evidence="1">
    <location>
        <begin position="30"/>
        <end position="299"/>
    </location>
</feature>
<dbReference type="Pfam" id="PF13557">
    <property type="entry name" value="Phenol_MetA_deg"/>
    <property type="match status" value="1"/>
</dbReference>
<keyword evidence="3" id="KW-1185">Reference proteome</keyword>
<dbReference type="RefSeq" id="WP_088385154.1">
    <property type="nucleotide sequence ID" value="NZ_NIOF01000004.1"/>
</dbReference>
<sequence>MTKALKPLRPLTAIAAAAASLALTAPARAIDLDAGDYTALPAGTNALVVYGQHATRDKLYSKGDQVPIHPGLDSDIGILRGVHFMEVGGLIIDPQFLLPFGRLKGKDDTAALGSSSGVGDLILASAIWFTQPGAKTHFAVTPYLWLPTGKYNRNDPLSLGENRYKFALQVGSIHELAPGVNLDLAADVTFYGKNTDANNGAGGATTLKQKPLLALQSHLRYQLSPTLDLRGGLFYTAGGETKLGGVDQDNRQATTKFNVGAGWFVAPTTQLLATYGRDIKAREGFKVNNQLNLRLLTLF</sequence>
<dbReference type="OrthoDB" id="191143at2"/>
<feature type="signal peptide" evidence="1">
    <location>
        <begin position="1"/>
        <end position="29"/>
    </location>
</feature>
<dbReference type="Proteomes" id="UP000197468">
    <property type="component" value="Unassembled WGS sequence"/>
</dbReference>
<name>A0A246JEC1_9BURK</name>
<dbReference type="AlphaFoldDB" id="A0A246JEC1"/>
<evidence type="ECO:0008006" key="4">
    <source>
        <dbReference type="Google" id="ProtNLM"/>
    </source>
</evidence>
<accession>A0A246JEC1</accession>